<dbReference type="OrthoDB" id="9804758at2"/>
<name>A0A059FS74_9PROT</name>
<dbReference type="SUPFAM" id="SSF63882">
    <property type="entry name" value="MoeA N-terminal region -like"/>
    <property type="match status" value="1"/>
</dbReference>
<evidence type="ECO:0000313" key="8">
    <source>
        <dbReference type="EMBL" id="KCZ93371.1"/>
    </source>
</evidence>
<dbReference type="InterPro" id="IPR038987">
    <property type="entry name" value="MoeA-like"/>
</dbReference>
<reference evidence="8 9" key="1">
    <citation type="journal article" date="2014" name="Antonie Van Leeuwenhoek">
        <title>Hyphomonas beringensis sp. nov. and Hyphomonas chukchiensis sp. nov., isolated from surface seawater of the Bering Sea and Chukchi Sea.</title>
        <authorList>
            <person name="Li C."/>
            <person name="Lai Q."/>
            <person name="Li G."/>
            <person name="Dong C."/>
            <person name="Wang J."/>
            <person name="Liao Y."/>
            <person name="Shao Z."/>
        </authorList>
    </citation>
    <scope>NUCLEOTIDE SEQUENCE [LARGE SCALE GENOMIC DNA]</scope>
    <source>
        <strain evidence="8 9">MHS-2</strain>
    </source>
</reference>
<gene>
    <name evidence="8" type="ORF">HJO_05930</name>
</gene>
<sequence length="403" mass="41857">MSGLISVDEALALLAKNALSLQAETVALDNALGTRLAAPVMARVSRPPASVSAMDGYAVRLADVRTVGARLRVTGDAPAGRPFKGAVGKGEAVRIFTGSVIPDGADHVVIQEDADRDNDALVCRDAYSSTEHVRKTGIDFAEGDELLAEGEFVTAAALSVAAAGNHGKLDIYRRPRVGILANGDELRAPGSALAPGQIVNSNPAGLGALIRQWGGEPVDLGVAQDTLMAIRERIDAASDIDIFLPIGGASVGDHDLMRPAFAGAGFTPVFEKIAVKPGKPTWFSTRDGQRVVGLPGNPASAFVCAHLFLKPLLTGAGQHALIKARTVSPLPAPGRRETYLRATVQVSPDGMLQVKAAPNQDSSLIRPFLLSNALIRRPAEASSVAAGELVDILPIGPLVPGLV</sequence>
<dbReference type="RefSeq" id="WP_035614935.1">
    <property type="nucleotide sequence ID" value="NZ_ARYK01000002.1"/>
</dbReference>
<dbReference type="Gene3D" id="2.170.190.11">
    <property type="entry name" value="Molybdopterin biosynthesis moea protein, domain 3"/>
    <property type="match status" value="1"/>
</dbReference>
<dbReference type="InterPro" id="IPR036688">
    <property type="entry name" value="MoeA_C_domain_IV_sf"/>
</dbReference>
<comment type="caution">
    <text evidence="8">The sequence shown here is derived from an EMBL/GenBank/DDBJ whole genome shotgun (WGS) entry which is preliminary data.</text>
</comment>
<dbReference type="Pfam" id="PF03453">
    <property type="entry name" value="MoeA_N"/>
    <property type="match status" value="1"/>
</dbReference>
<comment type="pathway">
    <text evidence="2 6">Cofactor biosynthesis; molybdopterin biosynthesis.</text>
</comment>
<comment type="function">
    <text evidence="1 6">Catalyzes the insertion of molybdate into adenylated molybdopterin with the concomitant release of AMP.</text>
</comment>
<dbReference type="InterPro" id="IPR001453">
    <property type="entry name" value="MoaB/Mog_dom"/>
</dbReference>
<dbReference type="EC" id="2.10.1.1" evidence="6"/>
<dbReference type="EMBL" id="ARYK01000002">
    <property type="protein sequence ID" value="KCZ93371.1"/>
    <property type="molecule type" value="Genomic_DNA"/>
</dbReference>
<dbReference type="InterPro" id="IPR005111">
    <property type="entry name" value="MoeA_C_domain_IV"/>
</dbReference>
<dbReference type="Gene3D" id="3.40.980.10">
    <property type="entry name" value="MoaB/Mog-like domain"/>
    <property type="match status" value="1"/>
</dbReference>
<dbReference type="Gene3D" id="3.90.105.10">
    <property type="entry name" value="Molybdopterin biosynthesis moea protein, domain 2"/>
    <property type="match status" value="1"/>
</dbReference>
<evidence type="ECO:0000256" key="6">
    <source>
        <dbReference type="RuleBase" id="RU365090"/>
    </source>
</evidence>
<keyword evidence="9" id="KW-1185">Reference proteome</keyword>
<keyword evidence="6" id="KW-0500">Molybdenum</keyword>
<dbReference type="AlphaFoldDB" id="A0A059FS74"/>
<dbReference type="Gene3D" id="2.40.340.10">
    <property type="entry name" value="MoeA, C-terminal, domain IV"/>
    <property type="match status" value="1"/>
</dbReference>
<evidence type="ECO:0000256" key="4">
    <source>
        <dbReference type="ARBA" id="ARBA00023150"/>
    </source>
</evidence>
<keyword evidence="6" id="KW-0479">Metal-binding</keyword>
<dbReference type="GO" id="GO:0006777">
    <property type="term" value="P:Mo-molybdopterin cofactor biosynthetic process"/>
    <property type="evidence" value="ECO:0007669"/>
    <property type="project" value="UniProtKB-UniRule"/>
</dbReference>
<keyword evidence="6" id="KW-0460">Magnesium</keyword>
<dbReference type="SUPFAM" id="SSF63867">
    <property type="entry name" value="MoeA C-terminal domain-like"/>
    <property type="match status" value="1"/>
</dbReference>
<evidence type="ECO:0000313" key="9">
    <source>
        <dbReference type="Proteomes" id="UP000025171"/>
    </source>
</evidence>
<proteinExistence type="inferred from homology"/>
<protein>
    <recommendedName>
        <fullName evidence="6">Molybdopterin molybdenumtransferase</fullName>
        <ecNumber evidence="6">2.10.1.1</ecNumber>
    </recommendedName>
</protein>
<dbReference type="Pfam" id="PF03454">
    <property type="entry name" value="MoeA_C"/>
    <property type="match status" value="1"/>
</dbReference>
<dbReference type="GO" id="GO:0046872">
    <property type="term" value="F:metal ion binding"/>
    <property type="evidence" value="ECO:0007669"/>
    <property type="project" value="UniProtKB-UniRule"/>
</dbReference>
<dbReference type="STRING" id="1280950.HJO_05930"/>
<dbReference type="SMART" id="SM00852">
    <property type="entry name" value="MoCF_biosynth"/>
    <property type="match status" value="1"/>
</dbReference>
<evidence type="ECO:0000259" key="7">
    <source>
        <dbReference type="SMART" id="SM00852"/>
    </source>
</evidence>
<keyword evidence="6" id="KW-0808">Transferase</keyword>
<dbReference type="PATRIC" id="fig|1280950.3.peg.1195"/>
<accession>A0A059FS74</accession>
<dbReference type="InterPro" id="IPR036425">
    <property type="entry name" value="MoaB/Mog-like_dom_sf"/>
</dbReference>
<dbReference type="GO" id="GO:0005829">
    <property type="term" value="C:cytosol"/>
    <property type="evidence" value="ECO:0007669"/>
    <property type="project" value="TreeGrafter"/>
</dbReference>
<feature type="domain" description="MoaB/Mog" evidence="7">
    <location>
        <begin position="178"/>
        <end position="315"/>
    </location>
</feature>
<keyword evidence="4 6" id="KW-0501">Molybdenum cofactor biosynthesis</keyword>
<dbReference type="PANTHER" id="PTHR10192">
    <property type="entry name" value="MOLYBDOPTERIN BIOSYNTHESIS PROTEIN"/>
    <property type="match status" value="1"/>
</dbReference>
<organism evidence="8 9">
    <name type="scientific">Hyphomonas johnsonii MHS-2</name>
    <dbReference type="NCBI Taxonomy" id="1280950"/>
    <lineage>
        <taxon>Bacteria</taxon>
        <taxon>Pseudomonadati</taxon>
        <taxon>Pseudomonadota</taxon>
        <taxon>Alphaproteobacteria</taxon>
        <taxon>Hyphomonadales</taxon>
        <taxon>Hyphomonadaceae</taxon>
        <taxon>Hyphomonas</taxon>
    </lineage>
</organism>
<dbReference type="eggNOG" id="COG0303">
    <property type="taxonomic scope" value="Bacteria"/>
</dbReference>
<dbReference type="InterPro" id="IPR005110">
    <property type="entry name" value="MoeA_linker/N"/>
</dbReference>
<evidence type="ECO:0000256" key="5">
    <source>
        <dbReference type="ARBA" id="ARBA00047317"/>
    </source>
</evidence>
<dbReference type="SUPFAM" id="SSF53218">
    <property type="entry name" value="Molybdenum cofactor biosynthesis proteins"/>
    <property type="match status" value="1"/>
</dbReference>
<dbReference type="UniPathway" id="UPA00344"/>
<dbReference type="CDD" id="cd00887">
    <property type="entry name" value="MoeA"/>
    <property type="match status" value="1"/>
</dbReference>
<dbReference type="PANTHER" id="PTHR10192:SF5">
    <property type="entry name" value="GEPHYRIN"/>
    <property type="match status" value="1"/>
</dbReference>
<evidence type="ECO:0000256" key="2">
    <source>
        <dbReference type="ARBA" id="ARBA00005046"/>
    </source>
</evidence>
<evidence type="ECO:0000256" key="3">
    <source>
        <dbReference type="ARBA" id="ARBA00010763"/>
    </source>
</evidence>
<dbReference type="Pfam" id="PF00994">
    <property type="entry name" value="MoCF_biosynth"/>
    <property type="match status" value="1"/>
</dbReference>
<comment type="catalytic activity">
    <reaction evidence="5">
        <text>adenylyl-molybdopterin + molybdate = Mo-molybdopterin + AMP + H(+)</text>
        <dbReference type="Rhea" id="RHEA:35047"/>
        <dbReference type="ChEBI" id="CHEBI:15378"/>
        <dbReference type="ChEBI" id="CHEBI:36264"/>
        <dbReference type="ChEBI" id="CHEBI:62727"/>
        <dbReference type="ChEBI" id="CHEBI:71302"/>
        <dbReference type="ChEBI" id="CHEBI:456215"/>
        <dbReference type="EC" id="2.10.1.1"/>
    </reaction>
</comment>
<evidence type="ECO:0000256" key="1">
    <source>
        <dbReference type="ARBA" id="ARBA00002901"/>
    </source>
</evidence>
<dbReference type="InterPro" id="IPR036135">
    <property type="entry name" value="MoeA_linker/N_sf"/>
</dbReference>
<dbReference type="GO" id="GO:0061599">
    <property type="term" value="F:molybdopterin molybdotransferase activity"/>
    <property type="evidence" value="ECO:0007669"/>
    <property type="project" value="UniProtKB-UniRule"/>
</dbReference>
<comment type="cofactor">
    <cofactor evidence="6">
        <name>Mg(2+)</name>
        <dbReference type="ChEBI" id="CHEBI:18420"/>
    </cofactor>
</comment>
<dbReference type="Proteomes" id="UP000025171">
    <property type="component" value="Unassembled WGS sequence"/>
</dbReference>
<comment type="similarity">
    <text evidence="3 6">Belongs to the MoeA family.</text>
</comment>